<proteinExistence type="inferred from homology"/>
<feature type="compositionally biased region" description="Basic and acidic residues" evidence="4">
    <location>
        <begin position="69"/>
        <end position="85"/>
    </location>
</feature>
<dbReference type="Proteomes" id="UP000023152">
    <property type="component" value="Unassembled WGS sequence"/>
</dbReference>
<dbReference type="EMBL" id="ASPP01007452">
    <property type="protein sequence ID" value="ETO27118.1"/>
    <property type="molecule type" value="Genomic_DNA"/>
</dbReference>
<dbReference type="InterPro" id="IPR051419">
    <property type="entry name" value="Lys/N-term_MeTrsfase_sf"/>
</dbReference>
<dbReference type="InterPro" id="IPR029063">
    <property type="entry name" value="SAM-dependent_MTases_sf"/>
</dbReference>
<gene>
    <name evidence="6" type="ORF">RFI_10014</name>
</gene>
<accession>X6NMF6</accession>
<dbReference type="Gene3D" id="3.40.50.150">
    <property type="entry name" value="Vaccinia Virus protein VP39"/>
    <property type="match status" value="1"/>
</dbReference>
<dbReference type="GO" id="GO:0032259">
    <property type="term" value="P:methylation"/>
    <property type="evidence" value="ECO:0007669"/>
    <property type="project" value="UniProtKB-KW"/>
</dbReference>
<dbReference type="InterPro" id="IPR025714">
    <property type="entry name" value="Methyltranfer_dom"/>
</dbReference>
<evidence type="ECO:0000256" key="1">
    <source>
        <dbReference type="ARBA" id="ARBA00008361"/>
    </source>
</evidence>
<dbReference type="CDD" id="cd02440">
    <property type="entry name" value="AdoMet_MTases"/>
    <property type="match status" value="1"/>
</dbReference>
<comment type="caution">
    <text evidence="6">The sequence shown here is derived from an EMBL/GenBank/DDBJ whole genome shotgun (WGS) entry which is preliminary data.</text>
</comment>
<feature type="domain" description="Methyltransferase" evidence="5">
    <location>
        <begin position="115"/>
        <end position="247"/>
    </location>
</feature>
<dbReference type="Pfam" id="PF13847">
    <property type="entry name" value="Methyltransf_31"/>
    <property type="match status" value="1"/>
</dbReference>
<evidence type="ECO:0000259" key="5">
    <source>
        <dbReference type="Pfam" id="PF13847"/>
    </source>
</evidence>
<comment type="similarity">
    <text evidence="1">Belongs to the methyltransferase superfamily.</text>
</comment>
<evidence type="ECO:0000256" key="4">
    <source>
        <dbReference type="SAM" id="MobiDB-lite"/>
    </source>
</evidence>
<evidence type="ECO:0000313" key="6">
    <source>
        <dbReference type="EMBL" id="ETO27118.1"/>
    </source>
</evidence>
<evidence type="ECO:0000256" key="2">
    <source>
        <dbReference type="ARBA" id="ARBA00022603"/>
    </source>
</evidence>
<dbReference type="GO" id="GO:0008168">
    <property type="term" value="F:methyltransferase activity"/>
    <property type="evidence" value="ECO:0007669"/>
    <property type="project" value="UniProtKB-KW"/>
</dbReference>
<feature type="region of interest" description="Disordered" evidence="4">
    <location>
        <begin position="58"/>
        <end position="88"/>
    </location>
</feature>
<evidence type="ECO:0000256" key="3">
    <source>
        <dbReference type="ARBA" id="ARBA00022679"/>
    </source>
</evidence>
<evidence type="ECO:0000313" key="7">
    <source>
        <dbReference type="Proteomes" id="UP000023152"/>
    </source>
</evidence>
<name>X6NMF6_RETFI</name>
<protein>
    <recommendedName>
        <fullName evidence="5">Methyltransferase domain-containing protein</fullName>
    </recommendedName>
</protein>
<organism evidence="6 7">
    <name type="scientific">Reticulomyxa filosa</name>
    <dbReference type="NCBI Taxonomy" id="46433"/>
    <lineage>
        <taxon>Eukaryota</taxon>
        <taxon>Sar</taxon>
        <taxon>Rhizaria</taxon>
        <taxon>Retaria</taxon>
        <taxon>Foraminifera</taxon>
        <taxon>Monothalamids</taxon>
        <taxon>Reticulomyxidae</taxon>
        <taxon>Reticulomyxa</taxon>
    </lineage>
</organism>
<keyword evidence="3" id="KW-0808">Transferase</keyword>
<keyword evidence="7" id="KW-1185">Reference proteome</keyword>
<dbReference type="OrthoDB" id="411785at2759"/>
<dbReference type="PANTHER" id="PTHR12176">
    <property type="entry name" value="SAM-DEPENDENT METHYLTRANSFERASE SUPERFAMILY PROTEIN"/>
    <property type="match status" value="1"/>
</dbReference>
<reference evidence="6 7" key="1">
    <citation type="journal article" date="2013" name="Curr. Biol.">
        <title>The Genome of the Foraminiferan Reticulomyxa filosa.</title>
        <authorList>
            <person name="Glockner G."/>
            <person name="Hulsmann N."/>
            <person name="Schleicher M."/>
            <person name="Noegel A.A."/>
            <person name="Eichinger L."/>
            <person name="Gallinger C."/>
            <person name="Pawlowski J."/>
            <person name="Sierra R."/>
            <person name="Euteneuer U."/>
            <person name="Pillet L."/>
            <person name="Moustafa A."/>
            <person name="Platzer M."/>
            <person name="Groth M."/>
            <person name="Szafranski K."/>
            <person name="Schliwa M."/>
        </authorList>
    </citation>
    <scope>NUCLEOTIDE SEQUENCE [LARGE SCALE GENOMIC DNA]</scope>
</reference>
<sequence>MPSYQSKEYWDLRYFDNLDIFDWYCTYADVKSYIDDCFNKLSQVFYYETMTSRGDEAFSTTIQENNASDNKEDKNEKKENEEHSQQNHVPKIVYMPMPSQNAESSNKEAKVFQCNLNILDMGCGTSLLSHELYMNYTSDKYELHIDGIDFSNRCIDFMKYYHDNIIMKNVDTKAKKNKISFETLSLEEVYNKKNGVNWNKYHLILDKASMDGIMCGNDGLAQAKQNINKYAFKILKKGGIYMMISHTKDTFRSQQLFENGKWSLTVHPFYCWMELAFPSTNMDGSIPTTLDSATAVVDEKNEQMTHNFKIPNVANWQMKAMELNADVAYEWSDSIQEEGKEDAAMTNKKKKRL</sequence>
<keyword evidence="2" id="KW-0489">Methyltransferase</keyword>
<dbReference type="SUPFAM" id="SSF53335">
    <property type="entry name" value="S-adenosyl-L-methionine-dependent methyltransferases"/>
    <property type="match status" value="1"/>
</dbReference>
<dbReference type="AlphaFoldDB" id="X6NMF6"/>